<evidence type="ECO:0000256" key="1">
    <source>
        <dbReference type="ARBA" id="ARBA00008857"/>
    </source>
</evidence>
<dbReference type="Proteomes" id="UP001589810">
    <property type="component" value="Unassembled WGS sequence"/>
</dbReference>
<dbReference type="PANTHER" id="PTHR30349">
    <property type="entry name" value="PHAGE INTEGRASE-RELATED"/>
    <property type="match status" value="1"/>
</dbReference>
<dbReference type="InterPro" id="IPR013762">
    <property type="entry name" value="Integrase-like_cat_sf"/>
</dbReference>
<dbReference type="Gene3D" id="1.10.150.130">
    <property type="match status" value="1"/>
</dbReference>
<evidence type="ECO:0000256" key="3">
    <source>
        <dbReference type="ARBA" id="ARBA00023172"/>
    </source>
</evidence>
<dbReference type="PROSITE" id="PS51898">
    <property type="entry name" value="TYR_RECOMBINASE"/>
    <property type="match status" value="1"/>
</dbReference>
<gene>
    <name evidence="5" type="ORF">ACFFH7_39795</name>
</gene>
<evidence type="ECO:0000256" key="2">
    <source>
        <dbReference type="ARBA" id="ARBA00023125"/>
    </source>
</evidence>
<dbReference type="SUPFAM" id="SSF56349">
    <property type="entry name" value="DNA breaking-rejoining enzymes"/>
    <property type="match status" value="1"/>
</dbReference>
<reference evidence="5 6" key="1">
    <citation type="submission" date="2024-09" db="EMBL/GenBank/DDBJ databases">
        <authorList>
            <person name="Sun Q."/>
            <person name="Mori K."/>
        </authorList>
    </citation>
    <scope>NUCLEOTIDE SEQUENCE [LARGE SCALE GENOMIC DNA]</scope>
    <source>
        <strain evidence="5 6">TBRC 1432</strain>
    </source>
</reference>
<keyword evidence="3" id="KW-0233">DNA recombination</keyword>
<dbReference type="InterPro" id="IPR010998">
    <property type="entry name" value="Integrase_recombinase_N"/>
</dbReference>
<dbReference type="PANTHER" id="PTHR30349:SF64">
    <property type="entry name" value="PROPHAGE INTEGRASE INTD-RELATED"/>
    <property type="match status" value="1"/>
</dbReference>
<keyword evidence="2" id="KW-0238">DNA-binding</keyword>
<feature type="domain" description="Tyr recombinase" evidence="4">
    <location>
        <begin position="200"/>
        <end position="410"/>
    </location>
</feature>
<name>A0ABV6N595_9PSEU</name>
<dbReference type="InterPro" id="IPR050090">
    <property type="entry name" value="Tyrosine_recombinase_XerCD"/>
</dbReference>
<evidence type="ECO:0000313" key="5">
    <source>
        <dbReference type="EMBL" id="MFC0547708.1"/>
    </source>
</evidence>
<comment type="caution">
    <text evidence="5">The sequence shown here is derived from an EMBL/GenBank/DDBJ whole genome shotgun (WGS) entry which is preliminary data.</text>
</comment>
<evidence type="ECO:0000259" key="4">
    <source>
        <dbReference type="PROSITE" id="PS51898"/>
    </source>
</evidence>
<dbReference type="RefSeq" id="WP_273938440.1">
    <property type="nucleotide sequence ID" value="NZ_CP097263.1"/>
</dbReference>
<protein>
    <submittedName>
        <fullName evidence="5">Tyrosine-type recombinase/integrase</fullName>
    </submittedName>
</protein>
<dbReference type="InterPro" id="IPR011010">
    <property type="entry name" value="DNA_brk_join_enz"/>
</dbReference>
<comment type="similarity">
    <text evidence="1">Belongs to the 'phage' integrase family.</text>
</comment>
<dbReference type="EMBL" id="JBHLUD010000014">
    <property type="protein sequence ID" value="MFC0547708.1"/>
    <property type="molecule type" value="Genomic_DNA"/>
</dbReference>
<dbReference type="InterPro" id="IPR002104">
    <property type="entry name" value="Integrase_catalytic"/>
</dbReference>
<keyword evidence="6" id="KW-1185">Reference proteome</keyword>
<sequence length="429" mass="48452">MELTMAGHIEDRWYRPKRDPVTKKVVVDEKGKVVKERSPLYGKGLRYKVHYYDADSQEHAKSFPDKQLTKAQNFLTKQQHDVLAGVFVDPAGGKLTFKEYAATVLMGRSQDPSTVRTVTSNLANQVYPFLGGRQLAAIDADTIRKWLGWMDGQERPPSNTYRKQLYDMVSSILEAAVSDKKIRSNPCRDKSISRPSAGGYKVRPWSEAKMRKIKMAMPPRRQISVTIGGGIGLRQGEILAFSMDNVDREKMVYHCTRQLVRIKGQFMWKLPKGHKTREIPLGRGVLEELDDYAENFEPVAITLPWGERDGKKFETVSVLMTNDKGELDSGVTFNDTVWRPAFDVAGVTYEPDRSDGMHALRHLFASSMLARGVSIKELAAFLGHASEAFTLKTYVHLMPNSYDRARLAVDEMFRPRKSTPEQSGEGNTA</sequence>
<proteinExistence type="inferred from homology"/>
<organism evidence="5 6">
    <name type="scientific">Kutzneria chonburiensis</name>
    <dbReference type="NCBI Taxonomy" id="1483604"/>
    <lineage>
        <taxon>Bacteria</taxon>
        <taxon>Bacillati</taxon>
        <taxon>Actinomycetota</taxon>
        <taxon>Actinomycetes</taxon>
        <taxon>Pseudonocardiales</taxon>
        <taxon>Pseudonocardiaceae</taxon>
        <taxon>Kutzneria</taxon>
    </lineage>
</organism>
<dbReference type="CDD" id="cd00397">
    <property type="entry name" value="DNA_BRE_C"/>
    <property type="match status" value="1"/>
</dbReference>
<dbReference type="Pfam" id="PF00589">
    <property type="entry name" value="Phage_integrase"/>
    <property type="match status" value="1"/>
</dbReference>
<dbReference type="Gene3D" id="1.10.443.10">
    <property type="entry name" value="Intergrase catalytic core"/>
    <property type="match status" value="1"/>
</dbReference>
<accession>A0ABV6N595</accession>
<evidence type="ECO:0000313" key="6">
    <source>
        <dbReference type="Proteomes" id="UP001589810"/>
    </source>
</evidence>